<gene>
    <name evidence="2" type="ORF">O1U_0041</name>
</gene>
<organism evidence="2 3">
    <name type="scientific">Candidatus Photodesmus katoptron Akat1</name>
    <dbReference type="NCBI Taxonomy" id="1236703"/>
    <lineage>
        <taxon>Bacteria</taxon>
        <taxon>Pseudomonadati</taxon>
        <taxon>Pseudomonadota</taxon>
        <taxon>Gammaproteobacteria</taxon>
        <taxon>Vibrionales</taxon>
        <taxon>Vibrionaceae</taxon>
        <taxon>Candidatus Photodesmus</taxon>
    </lineage>
</organism>
<evidence type="ECO:0008006" key="4">
    <source>
        <dbReference type="Google" id="ProtNLM"/>
    </source>
</evidence>
<sequence>MNNNIENKINLGGSLERGISGNYELKITEIFKEAWNHTMKNLLSFSPSIVIFTVIHIGVFYIALKLQLLNFSIIIDILKNPNNIFDSNLIDSLFLSSFITTIISAPIYAGISLMAMSHVAGLSTKKLHIIKGLQFTIPVILATFLSLLIQNIAEIIFPFLSLYFSVAFSNSILLICEKGVLPIQSLLFSFRAINKKLFVIIFIYLLLFLIFLLSILFYGIGLIFTIPFFFHVKGIIYRNMFGIELKIISTKKIHKKNFNA</sequence>
<dbReference type="Proteomes" id="UP000053688">
    <property type="component" value="Unassembled WGS sequence"/>
</dbReference>
<dbReference type="STRING" id="28176.CF66_2405"/>
<keyword evidence="1" id="KW-1133">Transmembrane helix</keyword>
<dbReference type="eggNOG" id="COG5473">
    <property type="taxonomic scope" value="Bacteria"/>
</dbReference>
<dbReference type="EMBL" id="AMSD01000001">
    <property type="protein sequence ID" value="EPE37587.1"/>
    <property type="molecule type" value="Genomic_DNA"/>
</dbReference>
<accession>S3DGK4</accession>
<feature type="transmembrane region" description="Helical" evidence="1">
    <location>
        <begin position="197"/>
        <end position="230"/>
    </location>
</feature>
<evidence type="ECO:0000256" key="1">
    <source>
        <dbReference type="SAM" id="Phobius"/>
    </source>
</evidence>
<keyword evidence="1" id="KW-0812">Transmembrane</keyword>
<protein>
    <recommendedName>
        <fullName evidence="4">Proline and glycine rich transmembrane protein gene in bax</fullName>
    </recommendedName>
</protein>
<feature type="transmembrane region" description="Helical" evidence="1">
    <location>
        <begin position="155"/>
        <end position="176"/>
    </location>
</feature>
<reference evidence="2 3" key="1">
    <citation type="journal article" date="2014" name="Environ. Microbiol.">
        <title>Genomic signatures of obligate host dependence in the luminous bacterial symbiont of a vertebrate.</title>
        <authorList>
            <person name="Hendry T.A."/>
            <person name="de Wet J.R."/>
            <person name="Dunlap P.V."/>
        </authorList>
    </citation>
    <scope>NUCLEOTIDE SEQUENCE [LARGE SCALE GENOMIC DNA]</scope>
    <source>
        <strain evidence="2 3">Akat1</strain>
    </source>
</reference>
<evidence type="ECO:0000313" key="2">
    <source>
        <dbReference type="EMBL" id="EPE37587.1"/>
    </source>
</evidence>
<feature type="transmembrane region" description="Helical" evidence="1">
    <location>
        <begin position="128"/>
        <end position="149"/>
    </location>
</feature>
<comment type="caution">
    <text evidence="2">The sequence shown here is derived from an EMBL/GenBank/DDBJ whole genome shotgun (WGS) entry which is preliminary data.</text>
</comment>
<name>S3DGK4_9GAMM</name>
<keyword evidence="1" id="KW-0472">Membrane</keyword>
<dbReference type="AlphaFoldDB" id="S3DGK4"/>
<evidence type="ECO:0000313" key="3">
    <source>
        <dbReference type="Proteomes" id="UP000053688"/>
    </source>
</evidence>
<keyword evidence="3" id="KW-1185">Reference proteome</keyword>
<feature type="transmembrane region" description="Helical" evidence="1">
    <location>
        <begin position="42"/>
        <end position="64"/>
    </location>
</feature>
<dbReference type="PATRIC" id="fig|1236703.3.peg.23"/>
<feature type="transmembrane region" description="Helical" evidence="1">
    <location>
        <begin position="93"/>
        <end position="116"/>
    </location>
</feature>
<proteinExistence type="predicted"/>
<dbReference type="RefSeq" id="WP_016503385.1">
    <property type="nucleotide sequence ID" value="NZ_AMSD01000001.1"/>
</dbReference>